<proteinExistence type="predicted"/>
<dbReference type="Pfam" id="PF13568">
    <property type="entry name" value="OMP_b-brl_2"/>
    <property type="match status" value="1"/>
</dbReference>
<dbReference type="AlphaFoldDB" id="A0A3D2SG22"/>
<protein>
    <recommendedName>
        <fullName evidence="1">Outer membrane protein beta-barrel domain-containing protein</fullName>
    </recommendedName>
</protein>
<gene>
    <name evidence="2" type="ORF">DHW31_08350</name>
</gene>
<evidence type="ECO:0000259" key="1">
    <source>
        <dbReference type="Pfam" id="PF13568"/>
    </source>
</evidence>
<evidence type="ECO:0000313" key="2">
    <source>
        <dbReference type="EMBL" id="HCK24774.1"/>
    </source>
</evidence>
<sequence length="212" mass="25020">LLFSKISEAKVIDRYGFRIGGGYSNNITMRKGQFGDIIINIWNYPKLSPCFYFNAEKKLTNFLFIRSEIGYIQKGFIDDYFINLPDGNKLKIEDDKVMLDDLSFNLAFKVEPFAKNYWPYFILGFRGDYLLKNRSAQVKYNETMYQQYKYEVDHINKFTISGLLGVGFKFQDFMYFEFEYNPSIFYNYIDSESFIIDRYIGVSLGINIDGIN</sequence>
<feature type="domain" description="Outer membrane protein beta-barrel" evidence="1">
    <location>
        <begin position="16"/>
        <end position="184"/>
    </location>
</feature>
<reference evidence="2 3" key="1">
    <citation type="journal article" date="2018" name="Nat. Biotechnol.">
        <title>A standardized bacterial taxonomy based on genome phylogeny substantially revises the tree of life.</title>
        <authorList>
            <person name="Parks D.H."/>
            <person name="Chuvochina M."/>
            <person name="Waite D.W."/>
            <person name="Rinke C."/>
            <person name="Skarshewski A."/>
            <person name="Chaumeil P.A."/>
            <person name="Hugenholtz P."/>
        </authorList>
    </citation>
    <scope>NUCLEOTIDE SEQUENCE [LARGE SCALE GENOMIC DNA]</scope>
    <source>
        <strain evidence="2">UBA9667</strain>
    </source>
</reference>
<dbReference type="Proteomes" id="UP000263098">
    <property type="component" value="Unassembled WGS sequence"/>
</dbReference>
<comment type="caution">
    <text evidence="2">The sequence shown here is derived from an EMBL/GenBank/DDBJ whole genome shotgun (WGS) entry which is preliminary data.</text>
</comment>
<dbReference type="EMBL" id="DPVG01000300">
    <property type="protein sequence ID" value="HCK24774.1"/>
    <property type="molecule type" value="Genomic_DNA"/>
</dbReference>
<name>A0A3D2SG22_9BACE</name>
<accession>A0A3D2SG22</accession>
<evidence type="ECO:0000313" key="3">
    <source>
        <dbReference type="Proteomes" id="UP000263098"/>
    </source>
</evidence>
<dbReference type="InterPro" id="IPR025665">
    <property type="entry name" value="Beta-barrel_OMP_2"/>
</dbReference>
<feature type="non-terminal residue" evidence="2">
    <location>
        <position position="1"/>
    </location>
</feature>
<organism evidence="2 3">
    <name type="scientific">Bacteroides graminisolvens</name>
    <dbReference type="NCBI Taxonomy" id="477666"/>
    <lineage>
        <taxon>Bacteria</taxon>
        <taxon>Pseudomonadati</taxon>
        <taxon>Bacteroidota</taxon>
        <taxon>Bacteroidia</taxon>
        <taxon>Bacteroidales</taxon>
        <taxon>Bacteroidaceae</taxon>
        <taxon>Bacteroides</taxon>
    </lineage>
</organism>